<dbReference type="Proteomes" id="UP001596233">
    <property type="component" value="Unassembled WGS sequence"/>
</dbReference>
<sequence>MSNWIVNQVNFSRNQTLLAASRLTDAESAIIPEGLNNNVKWNLGHIYVVTEKFGFALTGGETNTTEQFLEWFASGTSPRGWTSEPPMLNELISLLQQQLHRISESASNVEQLSRPLTESYTTSTGLHMSTVQESLNFCIYHEAMHFAAIKSIARLVQYANQ</sequence>
<dbReference type="Gene3D" id="1.20.120.450">
    <property type="entry name" value="dinb family like domain"/>
    <property type="match status" value="1"/>
</dbReference>
<dbReference type="InterPro" id="IPR034660">
    <property type="entry name" value="DinB/YfiT-like"/>
</dbReference>
<protein>
    <submittedName>
        <fullName evidence="2">DinB family protein</fullName>
    </submittedName>
</protein>
<name>A0ABW1V6N8_9BACL</name>
<evidence type="ECO:0000313" key="3">
    <source>
        <dbReference type="Proteomes" id="UP001596233"/>
    </source>
</evidence>
<comment type="caution">
    <text evidence="2">The sequence shown here is derived from an EMBL/GenBank/DDBJ whole genome shotgun (WGS) entry which is preliminary data.</text>
</comment>
<feature type="domain" description="DinB-like" evidence="1">
    <location>
        <begin position="11"/>
        <end position="148"/>
    </location>
</feature>
<evidence type="ECO:0000259" key="1">
    <source>
        <dbReference type="Pfam" id="PF12867"/>
    </source>
</evidence>
<accession>A0ABW1V6N8</accession>
<proteinExistence type="predicted"/>
<organism evidence="2 3">
    <name type="scientific">Paenibacillus septentrionalis</name>
    <dbReference type="NCBI Taxonomy" id="429342"/>
    <lineage>
        <taxon>Bacteria</taxon>
        <taxon>Bacillati</taxon>
        <taxon>Bacillota</taxon>
        <taxon>Bacilli</taxon>
        <taxon>Bacillales</taxon>
        <taxon>Paenibacillaceae</taxon>
        <taxon>Paenibacillus</taxon>
    </lineage>
</organism>
<reference evidence="3" key="1">
    <citation type="journal article" date="2019" name="Int. J. Syst. Evol. Microbiol.">
        <title>The Global Catalogue of Microorganisms (GCM) 10K type strain sequencing project: providing services to taxonomists for standard genome sequencing and annotation.</title>
        <authorList>
            <consortium name="The Broad Institute Genomics Platform"/>
            <consortium name="The Broad Institute Genome Sequencing Center for Infectious Disease"/>
            <person name="Wu L."/>
            <person name="Ma J."/>
        </authorList>
    </citation>
    <scope>NUCLEOTIDE SEQUENCE [LARGE SCALE GENOMIC DNA]</scope>
    <source>
        <strain evidence="3">PCU 280</strain>
    </source>
</reference>
<dbReference type="InterPro" id="IPR024775">
    <property type="entry name" value="DinB-like"/>
</dbReference>
<dbReference type="RefSeq" id="WP_379234843.1">
    <property type="nucleotide sequence ID" value="NZ_JBHSTE010000004.1"/>
</dbReference>
<gene>
    <name evidence="2" type="ORF">ACFP56_12295</name>
</gene>
<dbReference type="Pfam" id="PF12867">
    <property type="entry name" value="DinB_2"/>
    <property type="match status" value="1"/>
</dbReference>
<evidence type="ECO:0000313" key="2">
    <source>
        <dbReference type="EMBL" id="MFC6333400.1"/>
    </source>
</evidence>
<dbReference type="SUPFAM" id="SSF109854">
    <property type="entry name" value="DinB/YfiT-like putative metalloenzymes"/>
    <property type="match status" value="1"/>
</dbReference>
<keyword evidence="3" id="KW-1185">Reference proteome</keyword>
<dbReference type="EMBL" id="JBHSTE010000004">
    <property type="protein sequence ID" value="MFC6333400.1"/>
    <property type="molecule type" value="Genomic_DNA"/>
</dbReference>